<evidence type="ECO:0000313" key="2">
    <source>
        <dbReference type="Proteomes" id="UP000286746"/>
    </source>
</evidence>
<keyword evidence="2" id="KW-1185">Reference proteome</keyword>
<dbReference type="Proteomes" id="UP000286746">
    <property type="component" value="Unassembled WGS sequence"/>
</dbReference>
<dbReference type="RefSeq" id="WP_125056973.1">
    <property type="nucleotide sequence ID" value="NZ_BHZD01000001.1"/>
</dbReference>
<proteinExistence type="predicted"/>
<comment type="caution">
    <text evidence="1">The sequence shown here is derived from an EMBL/GenBank/DDBJ whole genome shotgun (WGS) entry which is preliminary data.</text>
</comment>
<accession>A0A401WBI3</accession>
<dbReference type="AlphaFoldDB" id="A0A401WBI3"/>
<reference evidence="1 2" key="1">
    <citation type="submission" date="2018-11" db="EMBL/GenBank/DDBJ databases">
        <title>Whole genome sequence of Streptomyces paromomycinus NBRC 15454(T).</title>
        <authorList>
            <person name="Komaki H."/>
            <person name="Tamura T."/>
        </authorList>
    </citation>
    <scope>NUCLEOTIDE SEQUENCE [LARGE SCALE GENOMIC DNA]</scope>
    <source>
        <strain evidence="1 2">NBRC 15454</strain>
    </source>
</reference>
<protein>
    <submittedName>
        <fullName evidence="1">Uncharacterized protein</fullName>
    </submittedName>
</protein>
<sequence>MTHHYENLSPAETAREIMCDLGEAARAVGIQFPSLRLDPHPVAGLGAPAHLIETGRINIVTAVQMTEVFRAARK</sequence>
<gene>
    <name evidence="1" type="ORF">GKJPGBOP_06424</name>
</gene>
<dbReference type="EMBL" id="BHZD01000001">
    <property type="protein sequence ID" value="GCD46673.1"/>
    <property type="molecule type" value="Genomic_DNA"/>
</dbReference>
<organism evidence="1 2">
    <name type="scientific">Streptomyces paromomycinus</name>
    <name type="common">Streptomyces rimosus subsp. paromomycinus</name>
    <dbReference type="NCBI Taxonomy" id="92743"/>
    <lineage>
        <taxon>Bacteria</taxon>
        <taxon>Bacillati</taxon>
        <taxon>Actinomycetota</taxon>
        <taxon>Actinomycetes</taxon>
        <taxon>Kitasatosporales</taxon>
        <taxon>Streptomycetaceae</taxon>
        <taxon>Streptomyces</taxon>
    </lineage>
</organism>
<name>A0A401WBI3_STREY</name>
<evidence type="ECO:0000313" key="1">
    <source>
        <dbReference type="EMBL" id="GCD46673.1"/>
    </source>
</evidence>